<dbReference type="Proteomes" id="UP000232688">
    <property type="component" value="Unassembled WGS sequence"/>
</dbReference>
<feature type="transmembrane region" description="Helical" evidence="1">
    <location>
        <begin position="21"/>
        <end position="51"/>
    </location>
</feature>
<gene>
    <name evidence="2" type="ORF">RhiirA1_217056</name>
</gene>
<reference evidence="2 3" key="2">
    <citation type="submission" date="2017-10" db="EMBL/GenBank/DDBJ databases">
        <title>Genome analyses suggest a sexual origin of heterokaryosis in a supposedly ancient asexual fungus.</title>
        <authorList>
            <person name="Corradi N."/>
            <person name="Sedzielewska K."/>
            <person name="Noel J."/>
            <person name="Charron P."/>
            <person name="Farinelli L."/>
            <person name="Marton T."/>
            <person name="Kruger M."/>
            <person name="Pelin A."/>
            <person name="Brachmann A."/>
            <person name="Corradi N."/>
        </authorList>
    </citation>
    <scope>NUCLEOTIDE SEQUENCE [LARGE SCALE GENOMIC DNA]</scope>
    <source>
        <strain evidence="2 3">A1</strain>
    </source>
</reference>
<dbReference type="EMBL" id="LLXH01000618">
    <property type="protein sequence ID" value="PKC64617.1"/>
    <property type="molecule type" value="Genomic_DNA"/>
</dbReference>
<keyword evidence="1" id="KW-0472">Membrane</keyword>
<dbReference type="AlphaFoldDB" id="A0A2N0RMT0"/>
<keyword evidence="1" id="KW-1133">Transmembrane helix</keyword>
<evidence type="ECO:0000313" key="2">
    <source>
        <dbReference type="EMBL" id="PKC64617.1"/>
    </source>
</evidence>
<proteinExistence type="predicted"/>
<sequence length="84" mass="10334">MSHDRLMPDCFFFSEKKKKIFLGFSLSPFHLFFSFCFISCIISCIISLHYYLLHYHFFLHFFFLFCSFNEHVCKFCMNLFVCFF</sequence>
<name>A0A2N0RMT0_9GLOM</name>
<keyword evidence="1" id="KW-0812">Transmembrane</keyword>
<feature type="transmembrane region" description="Helical" evidence="1">
    <location>
        <begin position="57"/>
        <end position="83"/>
    </location>
</feature>
<reference evidence="2 3" key="1">
    <citation type="submission" date="2017-10" db="EMBL/GenBank/DDBJ databases">
        <title>Extensive intraspecific genome diversity in a model arbuscular mycorrhizal fungus.</title>
        <authorList>
            <person name="Chen E.C.H."/>
            <person name="Morin E."/>
            <person name="Baudet D."/>
            <person name="Noel J."/>
            <person name="Ndikumana S."/>
            <person name="Charron P."/>
            <person name="St-Onge C."/>
            <person name="Giorgi J."/>
            <person name="Grigoriev I.V."/>
            <person name="Roux C."/>
            <person name="Martin F.M."/>
            <person name="Corradi N."/>
        </authorList>
    </citation>
    <scope>NUCLEOTIDE SEQUENCE [LARGE SCALE GENOMIC DNA]</scope>
    <source>
        <strain evidence="2 3">A1</strain>
    </source>
</reference>
<accession>A0A2N0RMT0</accession>
<evidence type="ECO:0000256" key="1">
    <source>
        <dbReference type="SAM" id="Phobius"/>
    </source>
</evidence>
<evidence type="ECO:0000313" key="3">
    <source>
        <dbReference type="Proteomes" id="UP000232688"/>
    </source>
</evidence>
<dbReference type="VEuPathDB" id="FungiDB:RhiirA1_217056"/>
<organism evidence="2 3">
    <name type="scientific">Rhizophagus irregularis</name>
    <dbReference type="NCBI Taxonomy" id="588596"/>
    <lineage>
        <taxon>Eukaryota</taxon>
        <taxon>Fungi</taxon>
        <taxon>Fungi incertae sedis</taxon>
        <taxon>Mucoromycota</taxon>
        <taxon>Glomeromycotina</taxon>
        <taxon>Glomeromycetes</taxon>
        <taxon>Glomerales</taxon>
        <taxon>Glomeraceae</taxon>
        <taxon>Rhizophagus</taxon>
    </lineage>
</organism>
<protein>
    <submittedName>
        <fullName evidence="2">Uncharacterized protein</fullName>
    </submittedName>
</protein>
<comment type="caution">
    <text evidence="2">The sequence shown here is derived from an EMBL/GenBank/DDBJ whole genome shotgun (WGS) entry which is preliminary data.</text>
</comment>